<feature type="domain" description="Protein kinase" evidence="2">
    <location>
        <begin position="82"/>
        <end position="340"/>
    </location>
</feature>
<comment type="caution">
    <text evidence="3">The sequence shown here is derived from an EMBL/GenBank/DDBJ whole genome shotgun (WGS) entry which is preliminary data.</text>
</comment>
<dbReference type="VEuPathDB" id="FungiDB:C8Q69DRAFT_507858"/>
<reference evidence="3 4" key="1">
    <citation type="journal article" date="2018" name="Front. Microbiol.">
        <title>Genomic and genetic insights into a cosmopolitan fungus, Paecilomyces variotii (Eurotiales).</title>
        <authorList>
            <person name="Urquhart A.S."/>
            <person name="Mondo S.J."/>
            <person name="Makela M.R."/>
            <person name="Hane J.K."/>
            <person name="Wiebenga A."/>
            <person name="He G."/>
            <person name="Mihaltcheva S."/>
            <person name="Pangilinan J."/>
            <person name="Lipzen A."/>
            <person name="Barry K."/>
            <person name="de Vries R.P."/>
            <person name="Grigoriev I.V."/>
            <person name="Idnurm A."/>
        </authorList>
    </citation>
    <scope>NUCLEOTIDE SEQUENCE [LARGE SCALE GENOMIC DNA]</scope>
    <source>
        <strain evidence="3 4">CBS 101075</strain>
    </source>
</reference>
<dbReference type="Pfam" id="PF01636">
    <property type="entry name" value="APH"/>
    <property type="match status" value="1"/>
</dbReference>
<dbReference type="InterPro" id="IPR011009">
    <property type="entry name" value="Kinase-like_dom_sf"/>
</dbReference>
<dbReference type="InterPro" id="IPR002575">
    <property type="entry name" value="Aminoglycoside_PTrfase"/>
</dbReference>
<dbReference type="InterPro" id="IPR000719">
    <property type="entry name" value="Prot_kinase_dom"/>
</dbReference>
<keyword evidence="1" id="KW-0547">Nucleotide-binding</keyword>
<keyword evidence="1" id="KW-0067">ATP-binding</keyword>
<dbReference type="GeneID" id="39602202"/>
<proteinExistence type="predicted"/>
<dbReference type="PROSITE" id="PS00107">
    <property type="entry name" value="PROTEIN_KINASE_ATP"/>
    <property type="match status" value="1"/>
</dbReference>
<sequence length="340" mass="39142">MTYPLSLDYNSAHGIKKPKLPYLLGDQFSIVSHRPPPPTNGRVSLTSKTARERQHVDIVTRCQIHPPLEGKLIPEERFNLEVLETIRVGDGKSSQVVSVRILSGPKFVDLEVVAKFYDPLYCDHSSDDVDPFLCVDRDYTHETAAYIHLSESLNVVPRYYGSYSWEVSVNENQSRLVQLILIEKINGPSMDMMDPQMLTAELRKSIMKGVVDAESQLYQRNVRHGDIHPRNVLVQRLKDTSDCPVITLIDFGRAVIGRSYDPTDPEEEEQYLPGTYIGPLLRWTMSDSWCSYPCVYKNWITWDWQFWLEDEYQGDEITEHMRVLWLPSRTKPLPSPPDTA</sequence>
<evidence type="ECO:0000259" key="2">
    <source>
        <dbReference type="PROSITE" id="PS50011"/>
    </source>
</evidence>
<accession>A0A443HRT4</accession>
<evidence type="ECO:0000313" key="3">
    <source>
        <dbReference type="EMBL" id="RWQ94487.1"/>
    </source>
</evidence>
<dbReference type="Proteomes" id="UP000283841">
    <property type="component" value="Unassembled WGS sequence"/>
</dbReference>
<dbReference type="Gene3D" id="1.10.510.10">
    <property type="entry name" value="Transferase(Phosphotransferase) domain 1"/>
    <property type="match status" value="1"/>
</dbReference>
<gene>
    <name evidence="3" type="ORF">C8Q69DRAFT_507858</name>
</gene>
<dbReference type="SUPFAM" id="SSF56112">
    <property type="entry name" value="Protein kinase-like (PK-like)"/>
    <property type="match status" value="1"/>
</dbReference>
<dbReference type="AlphaFoldDB" id="A0A443HRT4"/>
<dbReference type="PROSITE" id="PS50011">
    <property type="entry name" value="PROTEIN_KINASE_DOM"/>
    <property type="match status" value="1"/>
</dbReference>
<dbReference type="InterPro" id="IPR017441">
    <property type="entry name" value="Protein_kinase_ATP_BS"/>
</dbReference>
<evidence type="ECO:0000256" key="1">
    <source>
        <dbReference type="PROSITE-ProRule" id="PRU10141"/>
    </source>
</evidence>
<dbReference type="EMBL" id="RCNU01000007">
    <property type="protein sequence ID" value="RWQ94487.1"/>
    <property type="molecule type" value="Genomic_DNA"/>
</dbReference>
<organism evidence="3 4">
    <name type="scientific">Byssochlamys spectabilis</name>
    <name type="common">Paecilomyces variotii</name>
    <dbReference type="NCBI Taxonomy" id="264951"/>
    <lineage>
        <taxon>Eukaryota</taxon>
        <taxon>Fungi</taxon>
        <taxon>Dikarya</taxon>
        <taxon>Ascomycota</taxon>
        <taxon>Pezizomycotina</taxon>
        <taxon>Eurotiomycetes</taxon>
        <taxon>Eurotiomycetidae</taxon>
        <taxon>Eurotiales</taxon>
        <taxon>Thermoascaceae</taxon>
        <taxon>Paecilomyces</taxon>
    </lineage>
</organism>
<protein>
    <recommendedName>
        <fullName evidence="2">Protein kinase domain-containing protein</fullName>
    </recommendedName>
</protein>
<evidence type="ECO:0000313" key="4">
    <source>
        <dbReference type="Proteomes" id="UP000283841"/>
    </source>
</evidence>
<dbReference type="GO" id="GO:0004672">
    <property type="term" value="F:protein kinase activity"/>
    <property type="evidence" value="ECO:0007669"/>
    <property type="project" value="InterPro"/>
</dbReference>
<dbReference type="GO" id="GO:0005524">
    <property type="term" value="F:ATP binding"/>
    <property type="evidence" value="ECO:0007669"/>
    <property type="project" value="UniProtKB-UniRule"/>
</dbReference>
<dbReference type="RefSeq" id="XP_028484132.1">
    <property type="nucleotide sequence ID" value="XM_028632925.1"/>
</dbReference>
<keyword evidence="4" id="KW-1185">Reference proteome</keyword>
<name>A0A443HRT4_BYSSP</name>
<feature type="binding site" evidence="1">
    <location>
        <position position="115"/>
    </location>
    <ligand>
        <name>ATP</name>
        <dbReference type="ChEBI" id="CHEBI:30616"/>
    </ligand>
</feature>